<organism evidence="2 3">
    <name type="scientific">Jaminaea rosea</name>
    <dbReference type="NCBI Taxonomy" id="1569628"/>
    <lineage>
        <taxon>Eukaryota</taxon>
        <taxon>Fungi</taxon>
        <taxon>Dikarya</taxon>
        <taxon>Basidiomycota</taxon>
        <taxon>Ustilaginomycotina</taxon>
        <taxon>Exobasidiomycetes</taxon>
        <taxon>Microstromatales</taxon>
        <taxon>Microstromatales incertae sedis</taxon>
        <taxon>Jaminaea</taxon>
    </lineage>
</organism>
<evidence type="ECO:0000313" key="3">
    <source>
        <dbReference type="Proteomes" id="UP000245884"/>
    </source>
</evidence>
<feature type="compositionally biased region" description="Gly residues" evidence="1">
    <location>
        <begin position="759"/>
        <end position="770"/>
    </location>
</feature>
<feature type="compositionally biased region" description="Basic and acidic residues" evidence="1">
    <location>
        <begin position="131"/>
        <end position="141"/>
    </location>
</feature>
<accession>A0A316USI1</accession>
<evidence type="ECO:0000256" key="1">
    <source>
        <dbReference type="SAM" id="MobiDB-lite"/>
    </source>
</evidence>
<feature type="compositionally biased region" description="Polar residues" evidence="1">
    <location>
        <begin position="173"/>
        <end position="183"/>
    </location>
</feature>
<feature type="compositionally biased region" description="Acidic residues" evidence="1">
    <location>
        <begin position="205"/>
        <end position="215"/>
    </location>
</feature>
<keyword evidence="3" id="KW-1185">Reference proteome</keyword>
<feature type="region of interest" description="Disordered" evidence="1">
    <location>
        <begin position="866"/>
        <end position="992"/>
    </location>
</feature>
<feature type="compositionally biased region" description="Low complexity" evidence="1">
    <location>
        <begin position="527"/>
        <end position="557"/>
    </location>
</feature>
<dbReference type="RefSeq" id="XP_025362350.1">
    <property type="nucleotide sequence ID" value="XM_025506138.1"/>
</dbReference>
<feature type="region of interest" description="Disordered" evidence="1">
    <location>
        <begin position="790"/>
        <end position="841"/>
    </location>
</feature>
<dbReference type="AlphaFoldDB" id="A0A316USI1"/>
<feature type="region of interest" description="Disordered" evidence="1">
    <location>
        <begin position="1"/>
        <end position="260"/>
    </location>
</feature>
<dbReference type="EMBL" id="KZ819667">
    <property type="protein sequence ID" value="PWN27738.1"/>
    <property type="molecule type" value="Genomic_DNA"/>
</dbReference>
<gene>
    <name evidence="2" type="ORF">BDZ90DRAFT_232134</name>
</gene>
<feature type="compositionally biased region" description="Low complexity" evidence="1">
    <location>
        <begin position="359"/>
        <end position="369"/>
    </location>
</feature>
<feature type="compositionally biased region" description="Gly residues" evidence="1">
    <location>
        <begin position="588"/>
        <end position="600"/>
    </location>
</feature>
<dbReference type="Proteomes" id="UP000245884">
    <property type="component" value="Unassembled WGS sequence"/>
</dbReference>
<feature type="region of interest" description="Disordered" evidence="1">
    <location>
        <begin position="296"/>
        <end position="501"/>
    </location>
</feature>
<feature type="region of interest" description="Disordered" evidence="1">
    <location>
        <begin position="680"/>
        <end position="721"/>
    </location>
</feature>
<feature type="compositionally biased region" description="Low complexity" evidence="1">
    <location>
        <begin position="976"/>
        <end position="986"/>
    </location>
</feature>
<feature type="compositionally biased region" description="Low complexity" evidence="1">
    <location>
        <begin position="826"/>
        <end position="841"/>
    </location>
</feature>
<feature type="compositionally biased region" description="Low complexity" evidence="1">
    <location>
        <begin position="694"/>
        <end position="705"/>
    </location>
</feature>
<feature type="region of interest" description="Disordered" evidence="1">
    <location>
        <begin position="513"/>
        <end position="640"/>
    </location>
</feature>
<feature type="compositionally biased region" description="Low complexity" evidence="1">
    <location>
        <begin position="802"/>
        <end position="817"/>
    </location>
</feature>
<dbReference type="GeneID" id="37027961"/>
<name>A0A316USI1_9BASI</name>
<feature type="compositionally biased region" description="Acidic residues" evidence="1">
    <location>
        <begin position="406"/>
        <end position="416"/>
    </location>
</feature>
<feature type="compositionally biased region" description="Polar residues" evidence="1">
    <location>
        <begin position="569"/>
        <end position="581"/>
    </location>
</feature>
<protein>
    <submittedName>
        <fullName evidence="2">Uncharacterized protein</fullName>
    </submittedName>
</protein>
<feature type="compositionally biased region" description="Polar residues" evidence="1">
    <location>
        <begin position="441"/>
        <end position="454"/>
    </location>
</feature>
<feature type="region of interest" description="Disordered" evidence="1">
    <location>
        <begin position="268"/>
        <end position="287"/>
    </location>
</feature>
<feature type="compositionally biased region" description="Low complexity" evidence="1">
    <location>
        <begin position="417"/>
        <end position="430"/>
    </location>
</feature>
<sequence length="992" mass="99707">MSASQSEPGAGPGRTCRPHFTTSLADFALPTRSASPSPAVLSPLASTTAAGARPTQQRGLGSYALRPRSSLSRNIITAAPDDGQDDEDDDGGRSTAKGGYDDRGPTSSSSSPFQPHRQPRSPSHTTSYRSAADRDRSRERLTSSYSRMGSNPPLSPRSMRGGERESPFARSMGNRQRASSPMSRRQHLSPEPWSTGVDAASSYGGEDDVELDLDGMDMRMEEAEDDDEESTASSPTKRVAVQRAENHSLAPRGSNAVAPPLRRVLQLLKEESKPGEGEVASEAKVTKRLGAINEAAAASRSMREGSPFATPSSSSSTLVHDADAASGNLSVSQAHAQAQRNAALSSGDDDLLDNVGFESSSDALSSPSSNEGDEIDSDAGYEPASTPASLPDGPDGATLEPANDMQMDEGDDEAMQDDSASADAGSGLLSTTPLAGHNAGPASSSTLFPSSAISTPPPRFSTPSLPSSANVSPVNERGGGYPWDARQHPLNRGLTEAPRTPMGLSALAAGLGGEAAPAAANHSLSISSPSTSSTTSTPTQPSTTGPMRGGISTSSTTGRKRTGSAWTDFRNSPGQTSSSAATGRDGATPGGSAGSLGAGGASSYDRKQHRLHGYQASWHARHHHHHHHHSKAKDLALAAAASRGLSTSPAASTSGAYPGGVAAFNTSRASSPTLASAVTSASTKRKFGFGGTGSDSPGGSSSSSGNANSERGTSGAGERYDPYISSAHKRRALSPLMSLGLGLGSGSGSMSSMQATEGGSAGGPGGGGSGASSPARYHAPQSWYHRNSVTSPTATFNGGYFPPASVSASSTSSSTAPNGGGGGPAGISAAAAAASSSSPLLSAVAPRLAAHRDAAAQAAANAAWGPLSNLDGLGMGGTQDDESPAEEQGREAVPTRAIAPVRRREGTPTRAGRSGSGGGSGSGTPAWGAAKSRMGQLQGGTSLSSVTTSAAATPTSGSAVAAPATGIPPFGEDDAGLGPSLLAGSSSRRRGE</sequence>
<proteinExistence type="predicted"/>
<feature type="region of interest" description="Disordered" evidence="1">
    <location>
        <begin position="746"/>
        <end position="777"/>
    </location>
</feature>
<feature type="compositionally biased region" description="Polar residues" evidence="1">
    <location>
        <begin position="461"/>
        <end position="473"/>
    </location>
</feature>
<feature type="compositionally biased region" description="Polar residues" evidence="1">
    <location>
        <begin position="327"/>
        <end position="344"/>
    </location>
</feature>
<feature type="compositionally biased region" description="Low complexity" evidence="1">
    <location>
        <begin position="939"/>
        <end position="965"/>
    </location>
</feature>
<reference evidence="2 3" key="1">
    <citation type="journal article" date="2018" name="Mol. Biol. Evol.">
        <title>Broad Genomic Sampling Reveals a Smut Pathogenic Ancestry of the Fungal Clade Ustilaginomycotina.</title>
        <authorList>
            <person name="Kijpornyongpan T."/>
            <person name="Mondo S.J."/>
            <person name="Barry K."/>
            <person name="Sandor L."/>
            <person name="Lee J."/>
            <person name="Lipzen A."/>
            <person name="Pangilinan J."/>
            <person name="LaButti K."/>
            <person name="Hainaut M."/>
            <person name="Henrissat B."/>
            <person name="Grigoriev I.V."/>
            <person name="Spatafora J.W."/>
            <person name="Aime M.C."/>
        </authorList>
    </citation>
    <scope>NUCLEOTIDE SEQUENCE [LARGE SCALE GENOMIC DNA]</scope>
    <source>
        <strain evidence="2 3">MCA 5214</strain>
    </source>
</reference>
<feature type="compositionally biased region" description="Low complexity" evidence="1">
    <location>
        <begin position="33"/>
        <end position="46"/>
    </location>
</feature>
<evidence type="ECO:0000313" key="2">
    <source>
        <dbReference type="EMBL" id="PWN27738.1"/>
    </source>
</evidence>
<feature type="compositionally biased region" description="Basic residues" evidence="1">
    <location>
        <begin position="619"/>
        <end position="631"/>
    </location>
</feature>